<name>A0A7R8ZLL6_9CRUS</name>
<dbReference type="GO" id="GO:0003723">
    <property type="term" value="F:RNA binding"/>
    <property type="evidence" value="ECO:0007669"/>
    <property type="project" value="InterPro"/>
</dbReference>
<accession>A0A7R8ZLL6</accession>
<dbReference type="AlphaFoldDB" id="A0A7R8ZLL6"/>
<dbReference type="PROSITE" id="PS50822">
    <property type="entry name" value="PIWI"/>
    <property type="match status" value="1"/>
</dbReference>
<dbReference type="EMBL" id="OB660270">
    <property type="protein sequence ID" value="CAD7223879.1"/>
    <property type="molecule type" value="Genomic_DNA"/>
</dbReference>
<dbReference type="SUPFAM" id="SSF53098">
    <property type="entry name" value="Ribonuclease H-like"/>
    <property type="match status" value="1"/>
</dbReference>
<dbReference type="InterPro" id="IPR003100">
    <property type="entry name" value="PAZ_dom"/>
</dbReference>
<feature type="compositionally biased region" description="Basic and acidic residues" evidence="1">
    <location>
        <begin position="254"/>
        <end position="263"/>
    </location>
</feature>
<proteinExistence type="predicted"/>
<dbReference type="SMART" id="SM00950">
    <property type="entry name" value="Piwi"/>
    <property type="match status" value="1"/>
</dbReference>
<dbReference type="PROSITE" id="PS50821">
    <property type="entry name" value="PAZ"/>
    <property type="match status" value="1"/>
</dbReference>
<dbReference type="OrthoDB" id="10252740at2759"/>
<dbReference type="InterPro" id="IPR003165">
    <property type="entry name" value="Piwi"/>
</dbReference>
<protein>
    <submittedName>
        <fullName evidence="4">Uncharacterized protein</fullName>
    </submittedName>
</protein>
<feature type="domain" description="PAZ" evidence="2">
    <location>
        <begin position="460"/>
        <end position="565"/>
    </location>
</feature>
<evidence type="ECO:0000259" key="2">
    <source>
        <dbReference type="PROSITE" id="PS50821"/>
    </source>
</evidence>
<dbReference type="Gene3D" id="2.170.260.10">
    <property type="entry name" value="paz domain"/>
    <property type="match status" value="1"/>
</dbReference>
<dbReference type="InterPro" id="IPR014811">
    <property type="entry name" value="ArgoL1"/>
</dbReference>
<dbReference type="GO" id="GO:0034587">
    <property type="term" value="P:piRNA processing"/>
    <property type="evidence" value="ECO:0007669"/>
    <property type="project" value="UniProtKB-ARBA"/>
</dbReference>
<evidence type="ECO:0000313" key="4">
    <source>
        <dbReference type="EMBL" id="CAD7223879.1"/>
    </source>
</evidence>
<dbReference type="InterPro" id="IPR036085">
    <property type="entry name" value="PAZ_dom_sf"/>
</dbReference>
<dbReference type="SMART" id="SM01163">
    <property type="entry name" value="DUF1785"/>
    <property type="match status" value="1"/>
</dbReference>
<sequence length="1099" mass="123421">MGVFKDTVRDVVEVVVGSDAKEVLVIIKEVVGDFKKVVGDTKEVVGDFKEVVGDTKEVVGDTKEVVGDTKEVVGDTKEVVGDTKEVVGDTKEVVVGADTKVVEMEEDLEGDSRKVLGVVGETKEGGSMDAGTVVVDDPVVEHVREDPTDENLRRLGEPYPDRERFRTTGNKAMGHPIGKRIDLVSNHFKLTPKRFADWRINVFDVVIEVPRFVESSPMPPLPGAAAGDTAVPTKSKRKDRGGNRNGTASASDTAGHKMLRESTDTTVATSKITKQLPRALNRRIFDKFLQDNCKQLNQFHIGYDGGKMAYALPGLEIAREGTTWKGNFTEDDGRQRFYSVTLRPSVTGYETEMSELVRFMEGQTRDRTNVTISKHTMALSVILQQIPSLAYIPVGRSFFSPKGAVDISGGLMLYHGFFFSIRACQWGLDAIVDVSGTAFVQEGDVVSVVTKHLYPRGGPRKEQEIRQNGFRPDDVKKASKFLNRLKVEMKHTGHRHRVVKVTDQPIEKLTFTMEENGQGRMVRVVDYFNEKYPKFALEYPKLQALHVGNPNRSTYMPIELATIPANQSYLLKLAPEQTSKIMKVMARPPAERFEKIEEDAKELYEMKSPGGAHSSKEVLAEHGIEMDLCLRTVEGLVLNPVPIEVGGSREKNQYLEPENGTWNMVNRTFVTGKDLGEWKIFSFLRSPEETEYYALKFVPTFQKNGRDLGMKIPDPHKPCVQVNVNNFENKVKEFVGKEDKVPKENNKYIIVFLAGGHNEYETVKNTCDKGTGGVLSQCITKESLKKLNDSDSLLKQFVLKTNGKCGGINFVPYYPDVRYLLEIMVPIMVVGADVTHPGPGNKNIPSLVALVSSQDRLGVDYFTQTRAQQQGAKGATEYILDMKDLMKNAIQRFFDKNNCEPRKILFYRDGVGEGQFQEVRTYEIAKIQEACRELGTAKNVSYTPGVTFIVCQKRHHTRFKVKNERDGKGKNKNIPAGTVVDQQVVDPYLMDFFLCSHEGIQGTSKPTHYFVLWDDNDVSREGIKRLTFSFCHGYFRCPRAVSIPAPCSYAHLAAFRAKIHIDDYMKRCAENKKAPEITEINRILDVNENPIMKNNKYFL</sequence>
<evidence type="ECO:0000259" key="3">
    <source>
        <dbReference type="PROSITE" id="PS50822"/>
    </source>
</evidence>
<dbReference type="Gene3D" id="3.40.50.2300">
    <property type="match status" value="1"/>
</dbReference>
<dbReference type="SUPFAM" id="SSF101690">
    <property type="entry name" value="PAZ domain"/>
    <property type="match status" value="1"/>
</dbReference>
<organism evidence="4">
    <name type="scientific">Cyprideis torosa</name>
    <dbReference type="NCBI Taxonomy" id="163714"/>
    <lineage>
        <taxon>Eukaryota</taxon>
        <taxon>Metazoa</taxon>
        <taxon>Ecdysozoa</taxon>
        <taxon>Arthropoda</taxon>
        <taxon>Crustacea</taxon>
        <taxon>Oligostraca</taxon>
        <taxon>Ostracoda</taxon>
        <taxon>Podocopa</taxon>
        <taxon>Podocopida</taxon>
        <taxon>Cytherocopina</taxon>
        <taxon>Cytheroidea</taxon>
        <taxon>Cytherideidae</taxon>
        <taxon>Cyprideis</taxon>
    </lineage>
</organism>
<feature type="compositionally biased region" description="Basic and acidic residues" evidence="1">
    <location>
        <begin position="147"/>
        <end position="166"/>
    </location>
</feature>
<evidence type="ECO:0000256" key="1">
    <source>
        <dbReference type="SAM" id="MobiDB-lite"/>
    </source>
</evidence>
<dbReference type="Pfam" id="PF02170">
    <property type="entry name" value="PAZ"/>
    <property type="match status" value="1"/>
</dbReference>
<feature type="domain" description="Piwi" evidence="3">
    <location>
        <begin position="773"/>
        <end position="1062"/>
    </location>
</feature>
<reference evidence="4" key="1">
    <citation type="submission" date="2020-11" db="EMBL/GenBank/DDBJ databases">
        <authorList>
            <person name="Tran Van P."/>
        </authorList>
    </citation>
    <scope>NUCLEOTIDE SEQUENCE</scope>
</reference>
<dbReference type="InterPro" id="IPR012337">
    <property type="entry name" value="RNaseH-like_sf"/>
</dbReference>
<dbReference type="Pfam" id="PF02171">
    <property type="entry name" value="Piwi"/>
    <property type="match status" value="1"/>
</dbReference>
<dbReference type="Gene3D" id="3.30.420.10">
    <property type="entry name" value="Ribonuclease H-like superfamily/Ribonuclease H"/>
    <property type="match status" value="1"/>
</dbReference>
<feature type="region of interest" description="Disordered" evidence="1">
    <location>
        <begin position="147"/>
        <end position="173"/>
    </location>
</feature>
<feature type="region of interest" description="Disordered" evidence="1">
    <location>
        <begin position="214"/>
        <end position="269"/>
    </location>
</feature>
<dbReference type="InterPro" id="IPR036397">
    <property type="entry name" value="RNaseH_sf"/>
</dbReference>
<gene>
    <name evidence="4" type="ORF">CTOB1V02_LOCUS1853</name>
</gene>
<dbReference type="CDD" id="cd02846">
    <property type="entry name" value="PAZ_argonaute_like"/>
    <property type="match status" value="1"/>
</dbReference>
<dbReference type="Pfam" id="PF08699">
    <property type="entry name" value="ArgoL1"/>
    <property type="match status" value="1"/>
</dbReference>
<dbReference type="PANTHER" id="PTHR22891">
    <property type="entry name" value="EUKARYOTIC TRANSLATION INITIATION FACTOR 2C"/>
    <property type="match status" value="1"/>
</dbReference>